<accession>A0A812XQ46</accession>
<dbReference type="AlphaFoldDB" id="A0A812XQ46"/>
<reference evidence="1" key="1">
    <citation type="submission" date="2021-02" db="EMBL/GenBank/DDBJ databases">
        <authorList>
            <person name="Dougan E. K."/>
            <person name="Rhodes N."/>
            <person name="Thang M."/>
            <person name="Chan C."/>
        </authorList>
    </citation>
    <scope>NUCLEOTIDE SEQUENCE</scope>
</reference>
<gene>
    <name evidence="1" type="primary">Tnpo1</name>
    <name evidence="1" type="ORF">SPIL2461_LOCUS21621</name>
</gene>
<evidence type="ECO:0000313" key="2">
    <source>
        <dbReference type="Proteomes" id="UP000649617"/>
    </source>
</evidence>
<comment type="caution">
    <text evidence="1">The sequence shown here is derived from an EMBL/GenBank/DDBJ whole genome shotgun (WGS) entry which is preliminary data.</text>
</comment>
<sequence>LWPCWATQPSLSATRQAASLLACSSASWIQQLWELCSRIFTSTMLTLLKEASGLWALSP</sequence>
<dbReference type="Proteomes" id="UP000649617">
    <property type="component" value="Unassembled WGS sequence"/>
</dbReference>
<protein>
    <submittedName>
        <fullName evidence="1">Tnpo1 protein</fullName>
    </submittedName>
</protein>
<organism evidence="1 2">
    <name type="scientific">Symbiodinium pilosum</name>
    <name type="common">Dinoflagellate</name>
    <dbReference type="NCBI Taxonomy" id="2952"/>
    <lineage>
        <taxon>Eukaryota</taxon>
        <taxon>Sar</taxon>
        <taxon>Alveolata</taxon>
        <taxon>Dinophyceae</taxon>
        <taxon>Suessiales</taxon>
        <taxon>Symbiodiniaceae</taxon>
        <taxon>Symbiodinium</taxon>
    </lineage>
</organism>
<feature type="non-terminal residue" evidence="1">
    <location>
        <position position="59"/>
    </location>
</feature>
<dbReference type="EMBL" id="CAJNIZ010046416">
    <property type="protein sequence ID" value="CAE7748051.1"/>
    <property type="molecule type" value="Genomic_DNA"/>
</dbReference>
<evidence type="ECO:0000313" key="1">
    <source>
        <dbReference type="EMBL" id="CAE7748051.1"/>
    </source>
</evidence>
<keyword evidence="2" id="KW-1185">Reference proteome</keyword>
<feature type="non-terminal residue" evidence="1">
    <location>
        <position position="1"/>
    </location>
</feature>
<proteinExistence type="predicted"/>
<name>A0A812XQ46_SYMPI</name>